<dbReference type="AlphaFoldDB" id="A0A6I4SSE3"/>
<feature type="transmembrane region" description="Helical" evidence="1">
    <location>
        <begin position="60"/>
        <end position="80"/>
    </location>
</feature>
<reference evidence="2 3" key="1">
    <citation type="submission" date="2019-12" db="EMBL/GenBank/DDBJ databases">
        <title>Genomic-based taxomic classification of the family Erythrobacteraceae.</title>
        <authorList>
            <person name="Xu L."/>
        </authorList>
    </citation>
    <scope>NUCLEOTIDE SEQUENCE [LARGE SCALE GENOMIC DNA]</scope>
    <source>
        <strain evidence="2 3">JCM 17802</strain>
    </source>
</reference>
<sequence>MSGDNPETETGQPSIGQAALFGLCPNCGARSLFDGLAEFASKCSKCGLDFSKFNVGDGPAGFLTLIIGAFIVGLALWLEVSLSPPFWVHALIWIPLTMMCVFGGLRAAKAALLFSEYSQNAGEGTIKK</sequence>
<keyword evidence="1" id="KW-0472">Membrane</keyword>
<gene>
    <name evidence="2" type="ORF">GRI36_11190</name>
</gene>
<keyword evidence="1" id="KW-0812">Transmembrane</keyword>
<comment type="caution">
    <text evidence="2">The sequence shown here is derived from an EMBL/GenBank/DDBJ whole genome shotgun (WGS) entry which is preliminary data.</text>
</comment>
<name>A0A6I4SSE3_9SPHN</name>
<proteinExistence type="predicted"/>
<keyword evidence="1" id="KW-1133">Transmembrane helix</keyword>
<evidence type="ECO:0000313" key="2">
    <source>
        <dbReference type="EMBL" id="MXO57442.1"/>
    </source>
</evidence>
<dbReference type="OrthoDB" id="9799456at2"/>
<evidence type="ECO:0000313" key="3">
    <source>
        <dbReference type="Proteomes" id="UP000468943"/>
    </source>
</evidence>
<dbReference type="EMBL" id="WTYS01000001">
    <property type="protein sequence ID" value="MXO57442.1"/>
    <property type="molecule type" value="Genomic_DNA"/>
</dbReference>
<dbReference type="Pfam" id="PF06170">
    <property type="entry name" value="DUF983"/>
    <property type="match status" value="1"/>
</dbReference>
<keyword evidence="3" id="KW-1185">Reference proteome</keyword>
<organism evidence="2 3">
    <name type="scientific">Pontixanthobacter gangjinensis</name>
    <dbReference type="NCBI Taxonomy" id="1028742"/>
    <lineage>
        <taxon>Bacteria</taxon>
        <taxon>Pseudomonadati</taxon>
        <taxon>Pseudomonadota</taxon>
        <taxon>Alphaproteobacteria</taxon>
        <taxon>Sphingomonadales</taxon>
        <taxon>Erythrobacteraceae</taxon>
        <taxon>Pontixanthobacter</taxon>
    </lineage>
</organism>
<protein>
    <submittedName>
        <fullName evidence="2">DUF983 domain-containing protein</fullName>
    </submittedName>
</protein>
<feature type="transmembrane region" description="Helical" evidence="1">
    <location>
        <begin position="86"/>
        <end position="105"/>
    </location>
</feature>
<dbReference type="InterPro" id="IPR009325">
    <property type="entry name" value="DUF983"/>
</dbReference>
<dbReference type="RefSeq" id="WP_160599202.1">
    <property type="nucleotide sequence ID" value="NZ_WTYS01000001.1"/>
</dbReference>
<evidence type="ECO:0000256" key="1">
    <source>
        <dbReference type="SAM" id="Phobius"/>
    </source>
</evidence>
<dbReference type="Proteomes" id="UP000468943">
    <property type="component" value="Unassembled WGS sequence"/>
</dbReference>
<accession>A0A6I4SSE3</accession>